<dbReference type="RefSeq" id="WP_203629321.1">
    <property type="nucleotide sequence ID" value="NZ_BNJR01000007.1"/>
</dbReference>
<comment type="function">
    <text evidence="1">Catalyzes the synthesis of alpha-ribazole-5'-phosphate from nicotinate mononucleotide (NAMN) and 5,6-dimethylbenzimidazole (DMB).</text>
</comment>
<comment type="catalytic activity">
    <reaction evidence="9">
        <text>5,6-dimethylbenzimidazole + nicotinate beta-D-ribonucleotide = alpha-ribazole 5'-phosphate + nicotinate + H(+)</text>
        <dbReference type="Rhea" id="RHEA:11196"/>
        <dbReference type="ChEBI" id="CHEBI:15378"/>
        <dbReference type="ChEBI" id="CHEBI:15890"/>
        <dbReference type="ChEBI" id="CHEBI:32544"/>
        <dbReference type="ChEBI" id="CHEBI:57502"/>
        <dbReference type="ChEBI" id="CHEBI:57918"/>
        <dbReference type="EC" id="2.4.2.21"/>
    </reaction>
</comment>
<evidence type="ECO:0000313" key="11">
    <source>
        <dbReference type="EMBL" id="GHP13279.1"/>
    </source>
</evidence>
<evidence type="ECO:0000256" key="4">
    <source>
        <dbReference type="ARBA" id="ARBA00011991"/>
    </source>
</evidence>
<evidence type="ECO:0000313" key="12">
    <source>
        <dbReference type="Proteomes" id="UP000604765"/>
    </source>
</evidence>
<evidence type="ECO:0000256" key="7">
    <source>
        <dbReference type="ARBA" id="ARBA00022676"/>
    </source>
</evidence>
<proteinExistence type="inferred from homology"/>
<accession>A0ABQ3VZF6</accession>
<dbReference type="NCBIfam" id="NF000996">
    <property type="entry name" value="PRK00105.1"/>
    <property type="match status" value="1"/>
</dbReference>
<evidence type="ECO:0000256" key="6">
    <source>
        <dbReference type="ARBA" id="ARBA00022573"/>
    </source>
</evidence>
<keyword evidence="7 11" id="KW-0328">Glycosyltransferase</keyword>
<dbReference type="Gene3D" id="1.10.1610.10">
    <property type="match status" value="1"/>
</dbReference>
<evidence type="ECO:0000256" key="1">
    <source>
        <dbReference type="ARBA" id="ARBA00002197"/>
    </source>
</evidence>
<sequence>MQKPFDQLTLHSISQTAQEQMQAKLDNLSKPIKGLGQLERLADKLAGIQGTTDLKTTKRTCLVYVADHGIVTEAVSATSEPISNVLSENVAEGHACVNALAMRNNCSVKVIDVGLAGDYQTTKMVNRKIQRGTHNMLTEDAMSREDALKAIQIGYETGQQAIKAGNDLILLGEVGLGNTTACSAIVATMLSLSVDEVADKGSDISTKQFEHKKQVIKDILAARQPDKTDPLGVLSQVGGFEIGATVGTIIAGAEAGVPVIMDGFISDAAAVLVEAFYPGITAHLIASHLSGEKGAQQVLNYLGLRPLLQLGMAVGEGSGAVVALALIDDIQSVLINMNTLQDLNFEYEN</sequence>
<dbReference type="InterPro" id="IPR036087">
    <property type="entry name" value="Nict_dMeBzImd_PRibTrfase_sf"/>
</dbReference>
<dbReference type="CDD" id="cd02439">
    <property type="entry name" value="DMB-PRT_CobT"/>
    <property type="match status" value="1"/>
</dbReference>
<keyword evidence="6" id="KW-0169">Cobalamin biosynthesis</keyword>
<dbReference type="Gene3D" id="3.40.50.10210">
    <property type="match status" value="1"/>
</dbReference>
<evidence type="ECO:0000256" key="10">
    <source>
        <dbReference type="NCBIfam" id="TIGR03160"/>
    </source>
</evidence>
<keyword evidence="12" id="KW-1185">Reference proteome</keyword>
<keyword evidence="8" id="KW-0808">Transferase</keyword>
<evidence type="ECO:0000256" key="3">
    <source>
        <dbReference type="ARBA" id="ARBA00007110"/>
    </source>
</evidence>
<dbReference type="Proteomes" id="UP000604765">
    <property type="component" value="Unassembled WGS sequence"/>
</dbReference>
<organism evidence="11 12">
    <name type="scientific">Lentilactobacillus fungorum</name>
    <dbReference type="NCBI Taxonomy" id="2201250"/>
    <lineage>
        <taxon>Bacteria</taxon>
        <taxon>Bacillati</taxon>
        <taxon>Bacillota</taxon>
        <taxon>Bacilli</taxon>
        <taxon>Lactobacillales</taxon>
        <taxon>Lactobacillaceae</taxon>
        <taxon>Lentilactobacillus</taxon>
    </lineage>
</organism>
<dbReference type="Pfam" id="PF02277">
    <property type="entry name" value="DBI_PRT"/>
    <property type="match status" value="1"/>
</dbReference>
<evidence type="ECO:0000256" key="9">
    <source>
        <dbReference type="ARBA" id="ARBA00047340"/>
    </source>
</evidence>
<dbReference type="GO" id="GO:0016757">
    <property type="term" value="F:glycosyltransferase activity"/>
    <property type="evidence" value="ECO:0007669"/>
    <property type="project" value="UniProtKB-KW"/>
</dbReference>
<name>A0ABQ3VZF6_9LACO</name>
<evidence type="ECO:0000256" key="5">
    <source>
        <dbReference type="ARBA" id="ARBA00015486"/>
    </source>
</evidence>
<dbReference type="NCBIfam" id="TIGR03160">
    <property type="entry name" value="cobT_DBIPRT"/>
    <property type="match status" value="1"/>
</dbReference>
<dbReference type="SUPFAM" id="SSF52733">
    <property type="entry name" value="Nicotinate mononucleotide:5,6-dimethylbenzimidazole phosphoribosyltransferase (CobT)"/>
    <property type="match status" value="1"/>
</dbReference>
<comment type="pathway">
    <text evidence="2">Nucleoside biosynthesis; alpha-ribazole biosynthesis; alpha-ribazole from 5,6-dimethylbenzimidazole: step 1/2.</text>
</comment>
<comment type="caution">
    <text evidence="11">The sequence shown here is derived from an EMBL/GenBank/DDBJ whole genome shotgun (WGS) entry which is preliminary data.</text>
</comment>
<dbReference type="EMBL" id="BNJR01000007">
    <property type="protein sequence ID" value="GHP13279.1"/>
    <property type="molecule type" value="Genomic_DNA"/>
</dbReference>
<dbReference type="PANTHER" id="PTHR43463:SF1">
    <property type="entry name" value="NICOTINATE-NUCLEOTIDE--DIMETHYLBENZIMIDAZOLE PHOSPHORIBOSYLTRANSFERASE"/>
    <property type="match status" value="1"/>
</dbReference>
<dbReference type="EC" id="2.4.2.21" evidence="4 10"/>
<evidence type="ECO:0000256" key="2">
    <source>
        <dbReference type="ARBA" id="ARBA00005049"/>
    </source>
</evidence>
<gene>
    <name evidence="11" type="primary">cobT_1</name>
    <name evidence="11" type="ORF">YK48G_07040</name>
</gene>
<dbReference type="InterPro" id="IPR003200">
    <property type="entry name" value="Nict_dMeBzImd_PRibTrfase"/>
</dbReference>
<dbReference type="PANTHER" id="PTHR43463">
    <property type="entry name" value="NICOTINATE-NUCLEOTIDE--DIMETHYLBENZIMIDAZOLE PHOSPHORIBOSYLTRANSFERASE"/>
    <property type="match status" value="1"/>
</dbReference>
<comment type="similarity">
    <text evidence="3">Belongs to the CobT family.</text>
</comment>
<reference evidence="11 12" key="1">
    <citation type="journal article" date="2021" name="Int. J. Syst. Evol. Microbiol.">
        <title>Lentilactobacillus fungorum sp. nov., isolated from spent mushroom substrates.</title>
        <authorList>
            <person name="Tohno M."/>
            <person name="Tanizawa Y."/>
            <person name="Kojima Y."/>
            <person name="Sakamoto M."/>
            <person name="Ohkuma M."/>
            <person name="Kobayashi H."/>
        </authorList>
    </citation>
    <scope>NUCLEOTIDE SEQUENCE [LARGE SCALE GENOMIC DNA]</scope>
    <source>
        <strain evidence="11 12">YK48G</strain>
    </source>
</reference>
<dbReference type="InterPro" id="IPR023195">
    <property type="entry name" value="Nict_dMeBzImd_PRibTrfase_N"/>
</dbReference>
<evidence type="ECO:0000256" key="8">
    <source>
        <dbReference type="ARBA" id="ARBA00022679"/>
    </source>
</evidence>
<protein>
    <recommendedName>
        <fullName evidence="5 10">Nicotinate-nucleotide--dimethylbenzimidazole phosphoribosyltransferase</fullName>
        <ecNumber evidence="4 10">2.4.2.21</ecNumber>
    </recommendedName>
</protein>
<dbReference type="InterPro" id="IPR017846">
    <property type="entry name" value="Nict_dMeBzImd_PRibTrfase_bact"/>
</dbReference>